<dbReference type="Proteomes" id="UP000319829">
    <property type="component" value="Unassembled WGS sequence"/>
</dbReference>
<evidence type="ECO:0000313" key="1">
    <source>
        <dbReference type="EMBL" id="TMQ54278.1"/>
    </source>
</evidence>
<evidence type="ECO:0000313" key="2">
    <source>
        <dbReference type="Proteomes" id="UP000319829"/>
    </source>
</evidence>
<dbReference type="InterPro" id="IPR014717">
    <property type="entry name" value="Transl_elong_EF1B/ribsomal_bS6"/>
</dbReference>
<accession>A0A538SSB2</accession>
<dbReference type="AlphaFoldDB" id="A0A538SSB2"/>
<evidence type="ECO:0008006" key="3">
    <source>
        <dbReference type="Google" id="ProtNLM"/>
    </source>
</evidence>
<reference evidence="1 2" key="1">
    <citation type="journal article" date="2019" name="Nat. Microbiol.">
        <title>Mediterranean grassland soil C-N compound turnover is dependent on rainfall and depth, and is mediated by genomically divergent microorganisms.</title>
        <authorList>
            <person name="Diamond S."/>
            <person name="Andeer P.F."/>
            <person name="Li Z."/>
            <person name="Crits-Christoph A."/>
            <person name="Burstein D."/>
            <person name="Anantharaman K."/>
            <person name="Lane K.R."/>
            <person name="Thomas B.C."/>
            <person name="Pan C."/>
            <person name="Northen T.R."/>
            <person name="Banfield J.F."/>
        </authorList>
    </citation>
    <scope>NUCLEOTIDE SEQUENCE [LARGE SCALE GENOMIC DNA]</scope>
    <source>
        <strain evidence="1">WS_4</strain>
    </source>
</reference>
<proteinExistence type="predicted"/>
<organism evidence="1 2">
    <name type="scientific">Eiseniibacteriota bacterium</name>
    <dbReference type="NCBI Taxonomy" id="2212470"/>
    <lineage>
        <taxon>Bacteria</taxon>
        <taxon>Candidatus Eiseniibacteriota</taxon>
    </lineage>
</organism>
<gene>
    <name evidence="1" type="ORF">E6K74_06970</name>
</gene>
<dbReference type="Gene3D" id="3.30.70.60">
    <property type="match status" value="1"/>
</dbReference>
<protein>
    <recommendedName>
        <fullName evidence="3">Type 4a pilus biogenesis protein PilO</fullName>
    </recommendedName>
</protein>
<dbReference type="EMBL" id="VBOU01000075">
    <property type="protein sequence ID" value="TMQ54278.1"/>
    <property type="molecule type" value="Genomic_DNA"/>
</dbReference>
<sequence>MAVSLRHPLLGHAAIFASLVLSVGVVRTVYVEPRVREAKALRSGEQRLQTELVDLQSGIQEMEGWAKAHPGQDLWTFHVRKALPSGDMVAGFLRSIVPLANRHKVKTELIQPAGSLMDETVSDAAGNPMTYRRAELRFRIHAKYQDLGEYLGDIEALDQLVVVRSIAMQSGMPQPELAADVTIWLYGTP</sequence>
<comment type="caution">
    <text evidence="1">The sequence shown here is derived from an EMBL/GenBank/DDBJ whole genome shotgun (WGS) entry which is preliminary data.</text>
</comment>
<name>A0A538SSB2_UNCEI</name>